<sequence length="44" mass="5243">MLRKESKIKRMARFKNEINRLESVGTYPYNLRGMLASKSCQTHR</sequence>
<organism evidence="1 2">
    <name type="scientific">Leptospira borgpetersenii str. 200801926</name>
    <dbReference type="NCBI Taxonomy" id="1193009"/>
    <lineage>
        <taxon>Bacteria</taxon>
        <taxon>Pseudomonadati</taxon>
        <taxon>Spirochaetota</taxon>
        <taxon>Spirochaetia</taxon>
        <taxon>Leptospirales</taxon>
        <taxon>Leptospiraceae</taxon>
        <taxon>Leptospira</taxon>
    </lineage>
</organism>
<evidence type="ECO:0000313" key="1">
    <source>
        <dbReference type="EMBL" id="EKP14276.1"/>
    </source>
</evidence>
<dbReference type="Proteomes" id="UP000002837">
    <property type="component" value="Unassembled WGS sequence"/>
</dbReference>
<keyword evidence="2" id="KW-1185">Reference proteome</keyword>
<accession>A0ABN0I0M4</accession>
<reference evidence="1" key="1">
    <citation type="submission" date="2012-09" db="EMBL/GenBank/DDBJ databases">
        <authorList>
            <person name="Harkins D.M."/>
            <person name="Durkin A.S."/>
            <person name="Brinkac L.M."/>
            <person name="Selengut J.D."/>
            <person name="Sanka R."/>
            <person name="DePew J."/>
            <person name="Purushe J."/>
            <person name="Picardeau M."/>
            <person name="Werts C."/>
            <person name="Goarant C."/>
            <person name="Vinetz J.M."/>
            <person name="Sutton G.G."/>
            <person name="Nelson W.C."/>
            <person name="Fouts D.E."/>
        </authorList>
    </citation>
    <scope>NUCLEOTIDE SEQUENCE [LARGE SCALE GENOMIC DNA]</scope>
    <source>
        <strain evidence="1">200801926</strain>
    </source>
</reference>
<name>A0ABN0I0M4_LEPBO</name>
<evidence type="ECO:0000313" key="2">
    <source>
        <dbReference type="Proteomes" id="UP000002837"/>
    </source>
</evidence>
<gene>
    <name evidence="1" type="ORF">LEP1GSC128_2958</name>
</gene>
<proteinExistence type="predicted"/>
<dbReference type="EMBL" id="AKWJ02000020">
    <property type="protein sequence ID" value="EKP14276.1"/>
    <property type="molecule type" value="Genomic_DNA"/>
</dbReference>
<protein>
    <submittedName>
        <fullName evidence="1">Uncharacterized protein</fullName>
    </submittedName>
</protein>
<comment type="caution">
    <text evidence="1">The sequence shown here is derived from an EMBL/GenBank/DDBJ whole genome shotgun (WGS) entry which is preliminary data.</text>
</comment>